<dbReference type="EMBL" id="JACGWJ010000019">
    <property type="protein sequence ID" value="KAL0345791.1"/>
    <property type="molecule type" value="Genomic_DNA"/>
</dbReference>
<accession>A0AAW2NTF5</accession>
<dbReference type="AlphaFoldDB" id="A0AAW2NTF5"/>
<reference evidence="1" key="1">
    <citation type="submission" date="2020-06" db="EMBL/GenBank/DDBJ databases">
        <authorList>
            <person name="Li T."/>
            <person name="Hu X."/>
            <person name="Zhang T."/>
            <person name="Song X."/>
            <person name="Zhang H."/>
            <person name="Dai N."/>
            <person name="Sheng W."/>
            <person name="Hou X."/>
            <person name="Wei L."/>
        </authorList>
    </citation>
    <scope>NUCLEOTIDE SEQUENCE</scope>
    <source>
        <strain evidence="1">G02</strain>
        <tissue evidence="1">Leaf</tissue>
    </source>
</reference>
<protein>
    <submittedName>
        <fullName evidence="1">Uncharacterized protein</fullName>
    </submittedName>
</protein>
<name>A0AAW2NTF5_SESRA</name>
<proteinExistence type="predicted"/>
<sequence length="52" mass="5575">MDGLGVGGAKEQVKTLAFLIGEKTGFAWHFPLGSPMEAELAGVERNSWQKNA</sequence>
<comment type="caution">
    <text evidence="1">The sequence shown here is derived from an EMBL/GenBank/DDBJ whole genome shotgun (WGS) entry which is preliminary data.</text>
</comment>
<gene>
    <name evidence="1" type="ORF">Sradi_4410400</name>
</gene>
<evidence type="ECO:0000313" key="1">
    <source>
        <dbReference type="EMBL" id="KAL0345791.1"/>
    </source>
</evidence>
<reference evidence="1" key="2">
    <citation type="journal article" date="2024" name="Plant">
        <title>Genomic evolution and insights into agronomic trait innovations of Sesamum species.</title>
        <authorList>
            <person name="Miao H."/>
            <person name="Wang L."/>
            <person name="Qu L."/>
            <person name="Liu H."/>
            <person name="Sun Y."/>
            <person name="Le M."/>
            <person name="Wang Q."/>
            <person name="Wei S."/>
            <person name="Zheng Y."/>
            <person name="Lin W."/>
            <person name="Duan Y."/>
            <person name="Cao H."/>
            <person name="Xiong S."/>
            <person name="Wang X."/>
            <person name="Wei L."/>
            <person name="Li C."/>
            <person name="Ma Q."/>
            <person name="Ju M."/>
            <person name="Zhao R."/>
            <person name="Li G."/>
            <person name="Mu C."/>
            <person name="Tian Q."/>
            <person name="Mei H."/>
            <person name="Zhang T."/>
            <person name="Gao T."/>
            <person name="Zhang H."/>
        </authorList>
    </citation>
    <scope>NUCLEOTIDE SEQUENCE</scope>
    <source>
        <strain evidence="1">G02</strain>
    </source>
</reference>
<organism evidence="1">
    <name type="scientific">Sesamum radiatum</name>
    <name type="common">Black benniseed</name>
    <dbReference type="NCBI Taxonomy" id="300843"/>
    <lineage>
        <taxon>Eukaryota</taxon>
        <taxon>Viridiplantae</taxon>
        <taxon>Streptophyta</taxon>
        <taxon>Embryophyta</taxon>
        <taxon>Tracheophyta</taxon>
        <taxon>Spermatophyta</taxon>
        <taxon>Magnoliopsida</taxon>
        <taxon>eudicotyledons</taxon>
        <taxon>Gunneridae</taxon>
        <taxon>Pentapetalae</taxon>
        <taxon>asterids</taxon>
        <taxon>lamiids</taxon>
        <taxon>Lamiales</taxon>
        <taxon>Pedaliaceae</taxon>
        <taxon>Sesamum</taxon>
    </lineage>
</organism>